<protein>
    <recommendedName>
        <fullName evidence="2">DUF2284 domain-containing protein</fullName>
    </recommendedName>
</protein>
<proteinExistence type="predicted"/>
<evidence type="ECO:0008006" key="2">
    <source>
        <dbReference type="Google" id="ProtNLM"/>
    </source>
</evidence>
<sequence length="172" mass="19332">PGMAQDTGLAAVEEIIRRYDVKDLARVDPSDVVTAEWVRMKCQFGCGGYGMCLTCPPHSRTPRQTRRMLDEYRTAYLLWWGSGQPARDAIANIEREVFLKGYWKAFSLASGPCGLCDPCPLELPCRHPYQARPAMEASGIDVFETAHRAGFPLDVVISREDTPNYYTLLLVE</sequence>
<dbReference type="EMBL" id="BARU01006961">
    <property type="protein sequence ID" value="GAH39326.1"/>
    <property type="molecule type" value="Genomic_DNA"/>
</dbReference>
<organism evidence="1">
    <name type="scientific">marine sediment metagenome</name>
    <dbReference type="NCBI Taxonomy" id="412755"/>
    <lineage>
        <taxon>unclassified sequences</taxon>
        <taxon>metagenomes</taxon>
        <taxon>ecological metagenomes</taxon>
    </lineage>
</organism>
<reference evidence="1" key="1">
    <citation type="journal article" date="2014" name="Front. Microbiol.">
        <title>High frequency of phylogenetically diverse reductive dehalogenase-homologous genes in deep subseafloor sedimentary metagenomes.</title>
        <authorList>
            <person name="Kawai M."/>
            <person name="Futagami T."/>
            <person name="Toyoda A."/>
            <person name="Takaki Y."/>
            <person name="Nishi S."/>
            <person name="Hori S."/>
            <person name="Arai W."/>
            <person name="Tsubouchi T."/>
            <person name="Morono Y."/>
            <person name="Uchiyama I."/>
            <person name="Ito T."/>
            <person name="Fujiyama A."/>
            <person name="Inagaki F."/>
            <person name="Takami H."/>
        </authorList>
    </citation>
    <scope>NUCLEOTIDE SEQUENCE</scope>
    <source>
        <strain evidence="1">Expedition CK06-06</strain>
    </source>
</reference>
<dbReference type="AlphaFoldDB" id="X1F113"/>
<gene>
    <name evidence="1" type="ORF">S03H2_13719</name>
</gene>
<dbReference type="Pfam" id="PF10050">
    <property type="entry name" value="DUF2284"/>
    <property type="match status" value="1"/>
</dbReference>
<comment type="caution">
    <text evidence="1">The sequence shown here is derived from an EMBL/GenBank/DDBJ whole genome shotgun (WGS) entry which is preliminary data.</text>
</comment>
<accession>X1F113</accession>
<dbReference type="InterPro" id="IPR019271">
    <property type="entry name" value="DUF2284_metal-binding"/>
</dbReference>
<evidence type="ECO:0000313" key="1">
    <source>
        <dbReference type="EMBL" id="GAH39326.1"/>
    </source>
</evidence>
<name>X1F113_9ZZZZ</name>
<feature type="non-terminal residue" evidence="1">
    <location>
        <position position="1"/>
    </location>
</feature>